<feature type="compositionally biased region" description="Acidic residues" evidence="1">
    <location>
        <begin position="296"/>
        <end position="328"/>
    </location>
</feature>
<proteinExistence type="predicted"/>
<evidence type="ECO:0000313" key="2">
    <source>
        <dbReference type="EMBL" id="POR39620.1"/>
    </source>
</evidence>
<feature type="compositionally biased region" description="Pro residues" evidence="1">
    <location>
        <begin position="627"/>
        <end position="642"/>
    </location>
</feature>
<evidence type="ECO:0000313" key="3">
    <source>
        <dbReference type="Proteomes" id="UP000237481"/>
    </source>
</evidence>
<feature type="region of interest" description="Disordered" evidence="1">
    <location>
        <begin position="1"/>
        <end position="30"/>
    </location>
</feature>
<feature type="compositionally biased region" description="Basic residues" evidence="1">
    <location>
        <begin position="229"/>
        <end position="252"/>
    </location>
</feature>
<feature type="compositionally biased region" description="Polar residues" evidence="1">
    <location>
        <begin position="331"/>
        <end position="341"/>
    </location>
</feature>
<dbReference type="STRING" id="94208.A0A2S4LB03"/>
<name>A0A2S4LB03_9HYPO</name>
<feature type="compositionally biased region" description="Polar residues" evidence="1">
    <location>
        <begin position="420"/>
        <end position="436"/>
    </location>
</feature>
<feature type="compositionally biased region" description="Pro residues" evidence="1">
    <location>
        <begin position="770"/>
        <end position="780"/>
    </location>
</feature>
<protein>
    <recommendedName>
        <fullName evidence="4">Apopolysialoglycoprotein</fullName>
    </recommendedName>
</protein>
<dbReference type="Proteomes" id="UP000237481">
    <property type="component" value="Unassembled WGS sequence"/>
</dbReference>
<evidence type="ECO:0008006" key="4">
    <source>
        <dbReference type="Google" id="ProtNLM"/>
    </source>
</evidence>
<evidence type="ECO:0000256" key="1">
    <source>
        <dbReference type="SAM" id="MobiDB-lite"/>
    </source>
</evidence>
<reference evidence="2 3" key="1">
    <citation type="submission" date="2018-01" db="EMBL/GenBank/DDBJ databases">
        <title>Harnessing the power of phylogenomics to disentangle the directionality and signatures of interkingdom host jumping in the parasitic fungal genus Tolypocladium.</title>
        <authorList>
            <person name="Quandt C.A."/>
            <person name="Patterson W."/>
            <person name="Spatafora J.W."/>
        </authorList>
    </citation>
    <scope>NUCLEOTIDE SEQUENCE [LARGE SCALE GENOMIC DNA]</scope>
    <source>
        <strain evidence="2 3">NRBC 100945</strain>
    </source>
</reference>
<feature type="compositionally biased region" description="Basic and acidic residues" evidence="1">
    <location>
        <begin position="711"/>
        <end position="757"/>
    </location>
</feature>
<keyword evidence="3" id="KW-1185">Reference proteome</keyword>
<sequence>MAPGTRRANRSGYAEHDDFEGSIADSQSPRPLLTILGLPVRQWRQDWVSVAPPPPQEQHQQNDIWAIELIHGMPKDSNLLPPHSQELLRAARSGRLYKRPAPAEEEDADTETAAAPEKPEKKEEDTQAQGFSIKLWKQIPRNVEATSVSHLAKRRKGTITIASKTVEDKVAGPTVTRATVRRVDAAGNPYTEEVTLNDGQQVVGEIISTRVEVTAATNGDAFAPAPPLQRRRPPPPKRKAKAGPGRGKKKIKNPLPGEGQPAGVAPAGDGGAVKSEGQSENGVNHGDVDTPNADSEMVDGDDDDDDDEGDGDDDGDDGEEGDGEEQGDDSQFGTAGESANNQDEEMTDAVFAVDPPVLAVPVGDTKEETMPKEPTPPNPLTLAPPVGNLAAGSPRLEGSPLKNVVLQSPTEPLPPHGLQPPSSEPTQMTDVETVTESMVAEPPSTIVGEESREAIERDLPEAEPEAEPAAEPAAEPEPEPEPEQSAEQPTREPTLQEPTPTDPDPIIEEFSRHQIPKDEAAEYEAAKDEAAEDEALLPPPPDQVGNIDSPKTEYGPGKSSDGEDKGREEEHSESENAPAPPALHQFDSVMTEDTLKPDDSASARFPLTESGAPSEVGTASVEGTKEPGPPTAEPSPPAPKPTSAPQDPEPAAEEKSDLLGDLMGELDRQAALYEQHAEAPAPQPQEEEPTIVPELTAGPTAGPTDEPLLDDEQKAEPPAVDEPKAESTEPKQAEPEPMMESRDEPTENNADEPREELMPDAPSTDAEPAGVPPADIPSPDAPSALPVEEALAELKEDDQLANA</sequence>
<feature type="compositionally biased region" description="Basic and acidic residues" evidence="1">
    <location>
        <begin position="509"/>
        <end position="529"/>
    </location>
</feature>
<feature type="compositionally biased region" description="Basic and acidic residues" evidence="1">
    <location>
        <begin position="792"/>
        <end position="803"/>
    </location>
</feature>
<gene>
    <name evidence="2" type="ORF">TPAR_00193</name>
</gene>
<dbReference type="AlphaFoldDB" id="A0A2S4LB03"/>
<feature type="compositionally biased region" description="Basic and acidic residues" evidence="1">
    <location>
        <begin position="449"/>
        <end position="460"/>
    </location>
</feature>
<dbReference type="EMBL" id="PKSG01000025">
    <property type="protein sequence ID" value="POR39620.1"/>
    <property type="molecule type" value="Genomic_DNA"/>
</dbReference>
<accession>A0A2S4LB03</accession>
<feature type="compositionally biased region" description="Polar residues" evidence="1">
    <location>
        <begin position="485"/>
        <end position="499"/>
    </location>
</feature>
<feature type="region of interest" description="Disordered" evidence="1">
    <location>
        <begin position="216"/>
        <end position="803"/>
    </location>
</feature>
<organism evidence="2 3">
    <name type="scientific">Tolypocladium paradoxum</name>
    <dbReference type="NCBI Taxonomy" id="94208"/>
    <lineage>
        <taxon>Eukaryota</taxon>
        <taxon>Fungi</taxon>
        <taxon>Dikarya</taxon>
        <taxon>Ascomycota</taxon>
        <taxon>Pezizomycotina</taxon>
        <taxon>Sordariomycetes</taxon>
        <taxon>Hypocreomycetidae</taxon>
        <taxon>Hypocreales</taxon>
        <taxon>Ophiocordycipitaceae</taxon>
        <taxon>Tolypocladium</taxon>
    </lineage>
</organism>
<feature type="region of interest" description="Disordered" evidence="1">
    <location>
        <begin position="98"/>
        <end position="127"/>
    </location>
</feature>
<feature type="compositionally biased region" description="Basic and acidic residues" evidence="1">
    <location>
        <begin position="560"/>
        <end position="574"/>
    </location>
</feature>
<comment type="caution">
    <text evidence="2">The sequence shown here is derived from an EMBL/GenBank/DDBJ whole genome shotgun (WGS) entry which is preliminary data.</text>
</comment>
<feature type="compositionally biased region" description="Acidic residues" evidence="1">
    <location>
        <begin position="461"/>
        <end position="484"/>
    </location>
</feature>
<dbReference type="OrthoDB" id="275715at2759"/>